<reference evidence="1 2" key="1">
    <citation type="journal article" date="2022" name="Nat. Genet.">
        <title>Improved pea reference genome and pan-genome highlight genomic features and evolutionary characteristics.</title>
        <authorList>
            <person name="Yang T."/>
            <person name="Liu R."/>
            <person name="Luo Y."/>
            <person name="Hu S."/>
            <person name="Wang D."/>
            <person name="Wang C."/>
            <person name="Pandey M.K."/>
            <person name="Ge S."/>
            <person name="Xu Q."/>
            <person name="Li N."/>
            <person name="Li G."/>
            <person name="Huang Y."/>
            <person name="Saxena R.K."/>
            <person name="Ji Y."/>
            <person name="Li M."/>
            <person name="Yan X."/>
            <person name="He Y."/>
            <person name="Liu Y."/>
            <person name="Wang X."/>
            <person name="Xiang C."/>
            <person name="Varshney R.K."/>
            <person name="Ding H."/>
            <person name="Gao S."/>
            <person name="Zong X."/>
        </authorList>
    </citation>
    <scope>NUCLEOTIDE SEQUENCE [LARGE SCALE GENOMIC DNA]</scope>
    <source>
        <strain evidence="1 2">cv. Zhongwan 6</strain>
    </source>
</reference>
<accession>A0A9D5AUZ0</accession>
<dbReference type="AlphaFoldDB" id="A0A9D5AUZ0"/>
<sequence>MPSWPTRETKAIQQLHTGLDIHSSQAMKVENFATLEEEAAEELVPRLEIVLKHLVAAFGKYQRRNPS</sequence>
<dbReference type="Proteomes" id="UP001058974">
    <property type="component" value="Chromosome 3"/>
</dbReference>
<proteinExistence type="predicted"/>
<dbReference type="Gramene" id="Psat03G0120500-T1">
    <property type="protein sequence ID" value="KAI5425317.1"/>
    <property type="gene ID" value="KIW84_031205"/>
</dbReference>
<dbReference type="Gene3D" id="1.25.10.10">
    <property type="entry name" value="Leucine-rich Repeat Variant"/>
    <property type="match status" value="1"/>
</dbReference>
<keyword evidence="2" id="KW-1185">Reference proteome</keyword>
<evidence type="ECO:0000313" key="2">
    <source>
        <dbReference type="Proteomes" id="UP001058974"/>
    </source>
</evidence>
<comment type="caution">
    <text evidence="1">The sequence shown here is derived from an EMBL/GenBank/DDBJ whole genome shotgun (WGS) entry which is preliminary data.</text>
</comment>
<dbReference type="EMBL" id="JAMSHJ010000003">
    <property type="protein sequence ID" value="KAI5425317.1"/>
    <property type="molecule type" value="Genomic_DNA"/>
</dbReference>
<gene>
    <name evidence="1" type="ORF">KIW84_031205</name>
</gene>
<name>A0A9D5AUZ0_PEA</name>
<protein>
    <submittedName>
        <fullName evidence="1">Uncharacterized protein</fullName>
    </submittedName>
</protein>
<dbReference type="InterPro" id="IPR011989">
    <property type="entry name" value="ARM-like"/>
</dbReference>
<evidence type="ECO:0000313" key="1">
    <source>
        <dbReference type="EMBL" id="KAI5425317.1"/>
    </source>
</evidence>
<organism evidence="1 2">
    <name type="scientific">Pisum sativum</name>
    <name type="common">Garden pea</name>
    <name type="synonym">Lathyrus oleraceus</name>
    <dbReference type="NCBI Taxonomy" id="3888"/>
    <lineage>
        <taxon>Eukaryota</taxon>
        <taxon>Viridiplantae</taxon>
        <taxon>Streptophyta</taxon>
        <taxon>Embryophyta</taxon>
        <taxon>Tracheophyta</taxon>
        <taxon>Spermatophyta</taxon>
        <taxon>Magnoliopsida</taxon>
        <taxon>eudicotyledons</taxon>
        <taxon>Gunneridae</taxon>
        <taxon>Pentapetalae</taxon>
        <taxon>rosids</taxon>
        <taxon>fabids</taxon>
        <taxon>Fabales</taxon>
        <taxon>Fabaceae</taxon>
        <taxon>Papilionoideae</taxon>
        <taxon>50 kb inversion clade</taxon>
        <taxon>NPAAA clade</taxon>
        <taxon>Hologalegina</taxon>
        <taxon>IRL clade</taxon>
        <taxon>Fabeae</taxon>
        <taxon>Lathyrus</taxon>
    </lineage>
</organism>